<organism evidence="14 15">
    <name type="scientific">Ananas comosus</name>
    <name type="common">Pineapple</name>
    <name type="synonym">Ananas ananas</name>
    <dbReference type="NCBI Taxonomy" id="4615"/>
    <lineage>
        <taxon>Eukaryota</taxon>
        <taxon>Viridiplantae</taxon>
        <taxon>Streptophyta</taxon>
        <taxon>Embryophyta</taxon>
        <taxon>Tracheophyta</taxon>
        <taxon>Spermatophyta</taxon>
        <taxon>Magnoliopsida</taxon>
        <taxon>Liliopsida</taxon>
        <taxon>Poales</taxon>
        <taxon>Bromeliaceae</taxon>
        <taxon>Bromelioideae</taxon>
        <taxon>Ananas</taxon>
    </lineage>
</organism>
<evidence type="ECO:0000256" key="1">
    <source>
        <dbReference type="ARBA" id="ARBA00012552"/>
    </source>
</evidence>
<dbReference type="InterPro" id="IPR014001">
    <property type="entry name" value="Helicase_ATP-bd"/>
</dbReference>
<dbReference type="SUPFAM" id="SSF52540">
    <property type="entry name" value="P-loop containing nucleoside triphosphate hydrolases"/>
    <property type="match status" value="1"/>
</dbReference>
<dbReference type="Pfam" id="PF00271">
    <property type="entry name" value="Helicase_C"/>
    <property type="match status" value="1"/>
</dbReference>
<dbReference type="EC" id="3.6.4.13" evidence="1"/>
<evidence type="ECO:0000313" key="17">
    <source>
        <dbReference type="RefSeq" id="XP_020097369.1"/>
    </source>
</evidence>
<dbReference type="PROSITE" id="PS51194">
    <property type="entry name" value="HELICASE_CTER"/>
    <property type="match status" value="1"/>
</dbReference>
<dbReference type="STRING" id="4615.A0A199UXB0"/>
<comment type="similarity">
    <text evidence="8">Belongs to the DEAD box helicase family.</text>
</comment>
<dbReference type="PROSITE" id="PS01159">
    <property type="entry name" value="WW_DOMAIN_1"/>
    <property type="match status" value="1"/>
</dbReference>
<dbReference type="GO" id="GO:0016787">
    <property type="term" value="F:hydrolase activity"/>
    <property type="evidence" value="ECO:0007669"/>
    <property type="project" value="UniProtKB-KW"/>
</dbReference>
<dbReference type="SMART" id="SM00456">
    <property type="entry name" value="WW"/>
    <property type="match status" value="1"/>
</dbReference>
<evidence type="ECO:0000256" key="9">
    <source>
        <dbReference type="SAM" id="MobiDB-lite"/>
    </source>
</evidence>
<dbReference type="PROSITE" id="PS50020">
    <property type="entry name" value="WW_DOMAIN_2"/>
    <property type="match status" value="1"/>
</dbReference>
<feature type="domain" description="Helicase C-terminal" evidence="12">
    <location>
        <begin position="390"/>
        <end position="534"/>
    </location>
</feature>
<feature type="domain" description="WW" evidence="10">
    <location>
        <begin position="22"/>
        <end position="56"/>
    </location>
</feature>
<dbReference type="Gene3D" id="3.40.50.300">
    <property type="entry name" value="P-loop containing nucleotide triphosphate hydrolases"/>
    <property type="match status" value="2"/>
</dbReference>
<dbReference type="EMBL" id="LSRQ01004477">
    <property type="protein sequence ID" value="OAY69251.1"/>
    <property type="molecule type" value="Genomic_DNA"/>
</dbReference>
<evidence type="ECO:0000256" key="5">
    <source>
        <dbReference type="ARBA" id="ARBA00022840"/>
    </source>
</evidence>
<keyword evidence="16" id="KW-1185">Reference proteome</keyword>
<keyword evidence="6" id="KW-0694">RNA-binding</keyword>
<feature type="region of interest" description="Disordered" evidence="9">
    <location>
        <begin position="576"/>
        <end position="676"/>
    </location>
</feature>
<proteinExistence type="inferred from homology"/>
<evidence type="ECO:0000313" key="14">
    <source>
        <dbReference type="EMBL" id="OAY69251.1"/>
    </source>
</evidence>
<dbReference type="SMART" id="SM00487">
    <property type="entry name" value="DEXDc"/>
    <property type="match status" value="1"/>
</dbReference>
<feature type="short sequence motif" description="Q motif" evidence="7">
    <location>
        <begin position="156"/>
        <end position="184"/>
    </location>
</feature>
<name>A0A199UXB0_ANACO</name>
<dbReference type="CDD" id="cd00201">
    <property type="entry name" value="WW"/>
    <property type="match status" value="1"/>
</dbReference>
<dbReference type="FunFam" id="3.40.50.300:FF:000008">
    <property type="entry name" value="ATP-dependent RNA helicase RhlB"/>
    <property type="match status" value="1"/>
</dbReference>
<dbReference type="OrthoDB" id="196131at2759"/>
<evidence type="ECO:0000256" key="8">
    <source>
        <dbReference type="RuleBase" id="RU000492"/>
    </source>
</evidence>
<feature type="domain" description="DEAD-box RNA helicase Q" evidence="13">
    <location>
        <begin position="156"/>
        <end position="184"/>
    </location>
</feature>
<keyword evidence="3 8" id="KW-0378">Hydrolase</keyword>
<dbReference type="PROSITE" id="PS00039">
    <property type="entry name" value="DEAD_ATP_HELICASE"/>
    <property type="match status" value="1"/>
</dbReference>
<evidence type="ECO:0000313" key="16">
    <source>
        <dbReference type="Proteomes" id="UP000515123"/>
    </source>
</evidence>
<dbReference type="Gene3D" id="2.20.70.10">
    <property type="match status" value="1"/>
</dbReference>
<feature type="compositionally biased region" description="Polar residues" evidence="9">
    <location>
        <begin position="111"/>
        <end position="120"/>
    </location>
</feature>
<evidence type="ECO:0000256" key="4">
    <source>
        <dbReference type="ARBA" id="ARBA00022806"/>
    </source>
</evidence>
<dbReference type="Pfam" id="PF00397">
    <property type="entry name" value="WW"/>
    <property type="match status" value="1"/>
</dbReference>
<evidence type="ECO:0000259" key="12">
    <source>
        <dbReference type="PROSITE" id="PS51194"/>
    </source>
</evidence>
<gene>
    <name evidence="17 18" type="primary">LOC109716377</name>
    <name evidence="14" type="ORF">ACMD2_12609</name>
</gene>
<evidence type="ECO:0000313" key="15">
    <source>
        <dbReference type="Proteomes" id="UP000092600"/>
    </source>
</evidence>
<evidence type="ECO:0000256" key="7">
    <source>
        <dbReference type="PROSITE-ProRule" id="PRU00552"/>
    </source>
</evidence>
<dbReference type="GO" id="GO:0003723">
    <property type="term" value="F:RNA binding"/>
    <property type="evidence" value="ECO:0007669"/>
    <property type="project" value="UniProtKB-KW"/>
</dbReference>
<dbReference type="PROSITE" id="PS51195">
    <property type="entry name" value="Q_MOTIF"/>
    <property type="match status" value="1"/>
</dbReference>
<dbReference type="Proteomes" id="UP000092600">
    <property type="component" value="Unassembled WGS sequence"/>
</dbReference>
<dbReference type="GO" id="GO:0003724">
    <property type="term" value="F:RNA helicase activity"/>
    <property type="evidence" value="ECO:0007669"/>
    <property type="project" value="UniProtKB-EC"/>
</dbReference>
<dbReference type="RefSeq" id="XP_020097370.1">
    <property type="nucleotide sequence ID" value="XM_020241781.1"/>
</dbReference>
<keyword evidence="4 8" id="KW-0347">Helicase</keyword>
<dbReference type="FunFam" id="3.40.50.300:FF:000079">
    <property type="entry name" value="probable ATP-dependent RNA helicase DDX17"/>
    <property type="match status" value="1"/>
</dbReference>
<feature type="region of interest" description="Disordered" evidence="9">
    <location>
        <begin position="51"/>
        <end position="126"/>
    </location>
</feature>
<dbReference type="GeneID" id="109716377"/>
<dbReference type="Proteomes" id="UP000515123">
    <property type="component" value="Linkage group 10"/>
</dbReference>
<feature type="domain" description="Helicase ATP-binding" evidence="11">
    <location>
        <begin position="187"/>
        <end position="361"/>
    </location>
</feature>
<feature type="region of interest" description="Disordered" evidence="9">
    <location>
        <begin position="1"/>
        <end position="29"/>
    </location>
</feature>
<dbReference type="InterPro" id="IPR027417">
    <property type="entry name" value="P-loop_NTPase"/>
</dbReference>
<dbReference type="PROSITE" id="PS51192">
    <property type="entry name" value="HELICASE_ATP_BIND_1"/>
    <property type="match status" value="1"/>
</dbReference>
<keyword evidence="5 8" id="KW-0067">ATP-binding</keyword>
<evidence type="ECO:0000259" key="11">
    <source>
        <dbReference type="PROSITE" id="PS51192"/>
    </source>
</evidence>
<feature type="compositionally biased region" description="Basic and acidic residues" evidence="9">
    <location>
        <begin position="595"/>
        <end position="613"/>
    </location>
</feature>
<dbReference type="PANTHER" id="PTHR47958">
    <property type="entry name" value="ATP-DEPENDENT RNA HELICASE DBP3"/>
    <property type="match status" value="1"/>
</dbReference>
<dbReference type="InterPro" id="IPR014014">
    <property type="entry name" value="RNA_helicase_DEAD_Q_motif"/>
</dbReference>
<feature type="compositionally biased region" description="Basic and acidic residues" evidence="9">
    <location>
        <begin position="72"/>
        <end position="90"/>
    </location>
</feature>
<reference evidence="17 18" key="2">
    <citation type="submission" date="2025-04" db="UniProtKB">
        <authorList>
            <consortium name="RefSeq"/>
        </authorList>
    </citation>
    <scope>IDENTIFICATION</scope>
    <source>
        <tissue evidence="17 18">Leaf</tissue>
    </source>
</reference>
<dbReference type="Pfam" id="PF00270">
    <property type="entry name" value="DEAD"/>
    <property type="match status" value="1"/>
</dbReference>
<reference evidence="14 15" key="1">
    <citation type="journal article" date="2016" name="DNA Res.">
        <title>The draft genome of MD-2 pineapple using hybrid error correction of long reads.</title>
        <authorList>
            <person name="Redwan R.M."/>
            <person name="Saidin A."/>
            <person name="Kumar S.V."/>
        </authorList>
    </citation>
    <scope>NUCLEOTIDE SEQUENCE [LARGE SCALE GENOMIC DNA]</scope>
    <source>
        <strain evidence="15">cv. MD2</strain>
        <tissue evidence="14">Leaf</tissue>
    </source>
</reference>
<dbReference type="InterPro" id="IPR001202">
    <property type="entry name" value="WW_dom"/>
</dbReference>
<accession>A0A199UXB0</accession>
<evidence type="ECO:0000259" key="10">
    <source>
        <dbReference type="PROSITE" id="PS50020"/>
    </source>
</evidence>
<evidence type="ECO:0000313" key="18">
    <source>
        <dbReference type="RefSeq" id="XP_020097370.1"/>
    </source>
</evidence>
<sequence length="676" mass="74358">MTASSGSTGGKGSGPRYAPSDPTLPKPWRALVDGSTGYLYYWNPETKVTQYERPVAEQPPPTDPKLISPTSRPRDEGDDPLPKADYHSEVKGGGSHSRSDPPNFGEGSYSCGLNAQNPKVSSRVHGSIDMGSASAESYRRQHEITVIGDEVPTPFRTFESTGFPLEILRLVNQAGFTAPTPIQAQSWPIALKGRDIVAIAKTGSGKTLGYLFSGFIHLKRLNNEARKGPTVLVLAPTRELATQIQDEAVKFGKSSRISSVCLYGGAPKGPQLRDLDRGADIVVATPGRLNDFLEMRRVYLHQVSYLVLDEADRMLDMGFEPQIRKIVKQVPPRRQTLMFTATWPKEVRKIASDLLVRPIQVNIGNTDELVANKAITQHVEVISSMEKNRRLEQILRSQEPGSKIIIFCSTKRMCDQLARNLTQKYGAAAIHGDKSQTERDSVLSQFRTGKSPVLVATDVAARGLDIKDIRVVINYDFPTGVEDYIHRIGRTGRAGATGIAYTFFCDKDSKYASDLVKVLEGADQRVPSQLRDMVQRGGYGTKFRRWESSTTSQDYSYGCSGGESYSGSGGRDIAGQYCDRSDNAPSGGNLGGGSFHERFYGSSQRDDACHDSRSPNTGHGDGWGRRSPSPPRRSPNRSNSDRDEYSEAGPIQRQWASAPDHNTNVWEKEDEGVIFT</sequence>
<dbReference type="RefSeq" id="XP_020097369.1">
    <property type="nucleotide sequence ID" value="XM_020241780.1"/>
</dbReference>
<dbReference type="InterPro" id="IPR001650">
    <property type="entry name" value="Helicase_C-like"/>
</dbReference>
<dbReference type="InterPro" id="IPR036020">
    <property type="entry name" value="WW_dom_sf"/>
</dbReference>
<dbReference type="InterPro" id="IPR000629">
    <property type="entry name" value="RNA-helicase_DEAD-box_CS"/>
</dbReference>
<dbReference type="AlphaFoldDB" id="A0A199UXB0"/>
<evidence type="ECO:0000256" key="2">
    <source>
        <dbReference type="ARBA" id="ARBA00022741"/>
    </source>
</evidence>
<dbReference type="InterPro" id="IPR011545">
    <property type="entry name" value="DEAD/DEAH_box_helicase_dom"/>
</dbReference>
<dbReference type="GO" id="GO:0005524">
    <property type="term" value="F:ATP binding"/>
    <property type="evidence" value="ECO:0007669"/>
    <property type="project" value="UniProtKB-KW"/>
</dbReference>
<evidence type="ECO:0000256" key="3">
    <source>
        <dbReference type="ARBA" id="ARBA00022801"/>
    </source>
</evidence>
<evidence type="ECO:0000259" key="13">
    <source>
        <dbReference type="PROSITE" id="PS51195"/>
    </source>
</evidence>
<keyword evidence="2 8" id="KW-0547">Nucleotide-binding</keyword>
<dbReference type="SMART" id="SM00490">
    <property type="entry name" value="HELICc"/>
    <property type="match status" value="1"/>
</dbReference>
<evidence type="ECO:0000256" key="6">
    <source>
        <dbReference type="ARBA" id="ARBA00022884"/>
    </source>
</evidence>
<protein>
    <recommendedName>
        <fullName evidence="1">RNA helicase</fullName>
        <ecNumber evidence="1">3.6.4.13</ecNumber>
    </recommendedName>
</protein>
<dbReference type="CDD" id="cd18787">
    <property type="entry name" value="SF2_C_DEAD"/>
    <property type="match status" value="1"/>
</dbReference>
<dbReference type="SUPFAM" id="SSF51045">
    <property type="entry name" value="WW domain"/>
    <property type="match status" value="1"/>
</dbReference>